<dbReference type="InterPro" id="IPR002881">
    <property type="entry name" value="DUF58"/>
</dbReference>
<dbReference type="OrthoDB" id="9812729at2"/>
<dbReference type="EMBL" id="RZNB01000002">
    <property type="protein sequence ID" value="RWZ51980.1"/>
    <property type="molecule type" value="Genomic_DNA"/>
</dbReference>
<reference evidence="3 4" key="1">
    <citation type="submission" date="2018-12" db="EMBL/GenBank/DDBJ databases">
        <authorList>
            <person name="Li F."/>
        </authorList>
    </citation>
    <scope>NUCLEOTIDE SEQUENCE [LARGE SCALE GENOMIC DNA]</scope>
    <source>
        <strain evidence="3 4">11W25H-1</strain>
    </source>
</reference>
<dbReference type="AlphaFoldDB" id="A0A3S4A5I9"/>
<gene>
    <name evidence="3" type="ORF">ELQ90_07870</name>
</gene>
<feature type="transmembrane region" description="Helical" evidence="1">
    <location>
        <begin position="20"/>
        <end position="36"/>
    </location>
</feature>
<accession>A0A3S4A5I9</accession>
<feature type="transmembrane region" description="Helical" evidence="1">
    <location>
        <begin position="42"/>
        <end position="61"/>
    </location>
</feature>
<feature type="domain" description="DUF58" evidence="2">
    <location>
        <begin position="210"/>
        <end position="333"/>
    </location>
</feature>
<dbReference type="PANTHER" id="PTHR34351:SF1">
    <property type="entry name" value="SLR1927 PROTEIN"/>
    <property type="match status" value="1"/>
</dbReference>
<proteinExistence type="predicted"/>
<protein>
    <submittedName>
        <fullName evidence="3">DUF58 domain-containing protein</fullName>
    </submittedName>
</protein>
<keyword evidence="1" id="KW-0812">Transmembrane</keyword>
<name>A0A3S4A5I9_9MICO</name>
<comment type="caution">
    <text evidence="3">The sequence shown here is derived from an EMBL/GenBank/DDBJ whole genome shotgun (WGS) entry which is preliminary data.</text>
</comment>
<keyword evidence="4" id="KW-1185">Reference proteome</keyword>
<keyword evidence="1" id="KW-1133">Transmembrane helix</keyword>
<evidence type="ECO:0000259" key="2">
    <source>
        <dbReference type="Pfam" id="PF01882"/>
    </source>
</evidence>
<dbReference type="PANTHER" id="PTHR34351">
    <property type="entry name" value="SLR1927 PROTEIN-RELATED"/>
    <property type="match status" value="1"/>
</dbReference>
<organism evidence="3 4">
    <name type="scientific">Labedella phragmitis</name>
    <dbReference type="NCBI Taxonomy" id="2498849"/>
    <lineage>
        <taxon>Bacteria</taxon>
        <taxon>Bacillati</taxon>
        <taxon>Actinomycetota</taxon>
        <taxon>Actinomycetes</taxon>
        <taxon>Micrococcales</taxon>
        <taxon>Microbacteriaceae</taxon>
        <taxon>Labedella</taxon>
    </lineage>
</organism>
<evidence type="ECO:0000313" key="4">
    <source>
        <dbReference type="Proteomes" id="UP000288547"/>
    </source>
</evidence>
<evidence type="ECO:0000313" key="3">
    <source>
        <dbReference type="EMBL" id="RWZ51980.1"/>
    </source>
</evidence>
<dbReference type="Proteomes" id="UP000288547">
    <property type="component" value="Unassembled WGS sequence"/>
</dbReference>
<dbReference type="Pfam" id="PF01882">
    <property type="entry name" value="DUF58"/>
    <property type="match status" value="1"/>
</dbReference>
<sequence length="424" mass="45972">MLRHPLLARSRWFRLTRRGWGVLVVAVLVAAAAVVTDRREGFVVAVFLVTLLVVAAVSVQVRRARLSVARRTPSDLLAVGERTDVVLDVRTESWDPSITRWRDRVPASFGEPPEGLADELAEASVAGVVRATYSIRPERRGEFPLGPLVVTREDPFGLVEAERSSDARNAVIVTPSVFPLVRSDLVQASGEGARHEHRMSNHPRVDELIAREYRSGDPMRRIHWRATARRGELMVRQEEQEIDPAVVLLFDTATASDGSRTASDAVFEHLVDLAASISTHVLAGGFRLTLVESVPRGTALSERFEPAQAADVLRRLALVTPTRPSTDAPDVAVVSREVLDRVGAPVPFVVLLAEIGVATARRLAPLVRLADPAIAFVPPGDGSVEGAGLLRAAGWIVGVADPRQAVPDIWNATVLVDRGEAGVR</sequence>
<keyword evidence="1" id="KW-0472">Membrane</keyword>
<evidence type="ECO:0000256" key="1">
    <source>
        <dbReference type="SAM" id="Phobius"/>
    </source>
</evidence>